<sequence length="86" mass="9414">MLSMGERGCQALPRALNALKKKQARSTFGLRRKSVQESLEGRLKGAISAWNQACRLKGVSPSTVKCLTETKPSIKLSPQVAARFLE</sequence>
<accession>A0A0C2HS46</accession>
<reference evidence="1 2" key="1">
    <citation type="submission" date="2014-12" db="EMBL/GenBank/DDBJ databases">
        <title>Genomes of Geoalkalibacter ferrihydriticus and Geoalkalibacter subterraneus, two haloalkaliphilic metal-reducing members of the Geobacteraceae.</title>
        <authorList>
            <person name="Badalamenti J.P."/>
            <person name="Torres C.I."/>
            <person name="Krajmalnik-Brown R."/>
            <person name="Bond D.R."/>
        </authorList>
    </citation>
    <scope>NUCLEOTIDE SEQUENCE [LARGE SCALE GENOMIC DNA]</scope>
    <source>
        <strain evidence="1 2">DSM 17813</strain>
    </source>
</reference>
<evidence type="ECO:0000313" key="1">
    <source>
        <dbReference type="EMBL" id="KIH77625.1"/>
    </source>
</evidence>
<comment type="caution">
    <text evidence="1">The sequence shown here is derived from an EMBL/GenBank/DDBJ whole genome shotgun (WGS) entry which is preliminary data.</text>
</comment>
<organism evidence="1 2">
    <name type="scientific">Geoalkalibacter ferrihydriticus DSM 17813</name>
    <dbReference type="NCBI Taxonomy" id="1121915"/>
    <lineage>
        <taxon>Bacteria</taxon>
        <taxon>Pseudomonadati</taxon>
        <taxon>Thermodesulfobacteriota</taxon>
        <taxon>Desulfuromonadia</taxon>
        <taxon>Desulfuromonadales</taxon>
        <taxon>Geoalkalibacteraceae</taxon>
        <taxon>Geoalkalibacter</taxon>
    </lineage>
</organism>
<dbReference type="AlphaFoldDB" id="A0A0C2HS46"/>
<proteinExistence type="predicted"/>
<dbReference type="Proteomes" id="UP000035068">
    <property type="component" value="Unassembled WGS sequence"/>
</dbReference>
<keyword evidence="2" id="KW-1185">Reference proteome</keyword>
<gene>
    <name evidence="1" type="ORF">GFER_02810</name>
</gene>
<evidence type="ECO:0000313" key="2">
    <source>
        <dbReference type="Proteomes" id="UP000035068"/>
    </source>
</evidence>
<name>A0A0C2HS46_9BACT</name>
<dbReference type="EMBL" id="JWJD01000001">
    <property type="protein sequence ID" value="KIH77625.1"/>
    <property type="molecule type" value="Genomic_DNA"/>
</dbReference>
<protein>
    <submittedName>
        <fullName evidence="1">Uncharacterized protein</fullName>
    </submittedName>
</protein>